<evidence type="ECO:0000313" key="6">
    <source>
        <dbReference type="Proteomes" id="UP001519345"/>
    </source>
</evidence>
<organism evidence="5 6">
    <name type="scientific">Virgibacillus natechei</name>
    <dbReference type="NCBI Taxonomy" id="1216297"/>
    <lineage>
        <taxon>Bacteria</taxon>
        <taxon>Bacillati</taxon>
        <taxon>Bacillota</taxon>
        <taxon>Bacilli</taxon>
        <taxon>Bacillales</taxon>
        <taxon>Bacillaceae</taxon>
        <taxon>Virgibacillus</taxon>
    </lineage>
</organism>
<dbReference type="NCBIfam" id="TIGR03135">
    <property type="entry name" value="malonate_mdcG"/>
    <property type="match status" value="1"/>
</dbReference>
<dbReference type="InterPro" id="IPR048903">
    <property type="entry name" value="MdcG_N"/>
</dbReference>
<keyword evidence="6" id="KW-1185">Reference proteome</keyword>
<sequence>MKPHDLLLISSWGDLQTSDYEDIPEWVKTSLSTSPIVVVRWGTTSGVKIPVGIRGSNKAQRYAAYIMPTSVKAHYRPADLTKLGPEYLHLSEAKRTFKGLKSLFDDALEWGPAGSVGFEMVSGQKVTTLDSDFDIVITPQETLGIDEARTLLEKLSTFSMFIDAQVLLPVGAFSLREWAKGRGVLLKTANLPQLVDDPWRWI</sequence>
<evidence type="ECO:0000313" key="5">
    <source>
        <dbReference type="EMBL" id="MBP1970037.1"/>
    </source>
</evidence>
<dbReference type="InterPro" id="IPR049180">
    <property type="entry name" value="MdcG_C"/>
</dbReference>
<evidence type="ECO:0000259" key="3">
    <source>
        <dbReference type="Pfam" id="PF10620"/>
    </source>
</evidence>
<comment type="caution">
    <text evidence="5">The sequence shown here is derived from an EMBL/GenBank/DDBJ whole genome shotgun (WGS) entry which is preliminary data.</text>
</comment>
<protein>
    <submittedName>
        <fullName evidence="5">Phosphoribosyl-dephospho-CoA transferase</fullName>
        <ecNumber evidence="5">2.7.7.66</ecNumber>
    </submittedName>
</protein>
<evidence type="ECO:0000259" key="4">
    <source>
        <dbReference type="Pfam" id="PF20866"/>
    </source>
</evidence>
<feature type="domain" description="Phosphoribosyl-dephospho-CoA transferase MdcG N-terminal" evidence="4">
    <location>
        <begin position="3"/>
        <end position="77"/>
    </location>
</feature>
<dbReference type="Pfam" id="PF10620">
    <property type="entry name" value="MdcG"/>
    <property type="match status" value="1"/>
</dbReference>
<evidence type="ECO:0000256" key="2">
    <source>
        <dbReference type="ARBA" id="ARBA00022695"/>
    </source>
</evidence>
<name>A0ABS4IGG0_9BACI</name>
<dbReference type="Pfam" id="PF20866">
    <property type="entry name" value="MdcG_N"/>
    <property type="match status" value="1"/>
</dbReference>
<dbReference type="RefSeq" id="WP_209463200.1">
    <property type="nucleotide sequence ID" value="NZ_CP110224.1"/>
</dbReference>
<dbReference type="EMBL" id="JAGGKX010000010">
    <property type="protein sequence ID" value="MBP1970037.1"/>
    <property type="molecule type" value="Genomic_DNA"/>
</dbReference>
<proteinExistence type="predicted"/>
<dbReference type="EC" id="2.7.7.66" evidence="5"/>
<accession>A0ABS4IGG0</accession>
<feature type="domain" description="Phosphoribosyl-dephospho-CoA transferase MdcG C-terminal" evidence="3">
    <location>
        <begin position="93"/>
        <end position="198"/>
    </location>
</feature>
<keyword evidence="2 5" id="KW-0548">Nucleotidyltransferase</keyword>
<dbReference type="Proteomes" id="UP001519345">
    <property type="component" value="Unassembled WGS sequence"/>
</dbReference>
<dbReference type="GO" id="GO:0016779">
    <property type="term" value="F:nucleotidyltransferase activity"/>
    <property type="evidence" value="ECO:0007669"/>
    <property type="project" value="UniProtKB-KW"/>
</dbReference>
<keyword evidence="1 5" id="KW-0808">Transferase</keyword>
<dbReference type="NCBIfam" id="NF002332">
    <property type="entry name" value="PRK01293.1"/>
    <property type="match status" value="1"/>
</dbReference>
<dbReference type="InterPro" id="IPR017557">
    <property type="entry name" value="Holo-ACP_synthase"/>
</dbReference>
<reference evidence="5 6" key="1">
    <citation type="submission" date="2021-03" db="EMBL/GenBank/DDBJ databases">
        <title>Genomic Encyclopedia of Type Strains, Phase IV (KMG-IV): sequencing the most valuable type-strain genomes for metagenomic binning, comparative biology and taxonomic classification.</title>
        <authorList>
            <person name="Goeker M."/>
        </authorList>
    </citation>
    <scope>NUCLEOTIDE SEQUENCE [LARGE SCALE GENOMIC DNA]</scope>
    <source>
        <strain evidence="5 6">DSM 25609</strain>
    </source>
</reference>
<evidence type="ECO:0000256" key="1">
    <source>
        <dbReference type="ARBA" id="ARBA00022679"/>
    </source>
</evidence>
<gene>
    <name evidence="5" type="ORF">J2Z83_002153</name>
</gene>